<keyword evidence="2" id="KW-1185">Reference proteome</keyword>
<evidence type="ECO:0008006" key="3">
    <source>
        <dbReference type="Google" id="ProtNLM"/>
    </source>
</evidence>
<accession>A0ABU4R9K6</accession>
<dbReference type="PROSITE" id="PS51257">
    <property type="entry name" value="PROKAR_LIPOPROTEIN"/>
    <property type="match status" value="1"/>
</dbReference>
<proteinExistence type="predicted"/>
<reference evidence="1 2" key="1">
    <citation type="submission" date="2023-11" db="EMBL/GenBank/DDBJ databases">
        <title>Unpublished Manusciprt.</title>
        <authorList>
            <person name="Saticioglu I.B."/>
            <person name="Ay H."/>
            <person name="Ajmi N."/>
            <person name="Altun S."/>
            <person name="Duman M."/>
        </authorList>
    </citation>
    <scope>NUCLEOTIDE SEQUENCE [LARGE SCALE GENOMIC DNA]</scope>
    <source>
        <strain evidence="1 2">Fl-318</strain>
    </source>
</reference>
<dbReference type="Proteomes" id="UP001273350">
    <property type="component" value="Unassembled WGS sequence"/>
</dbReference>
<evidence type="ECO:0000313" key="2">
    <source>
        <dbReference type="Proteomes" id="UP001273350"/>
    </source>
</evidence>
<organism evidence="1 2">
    <name type="scientific">Flavobacterium cupriresistens</name>
    <dbReference type="NCBI Taxonomy" id="2893885"/>
    <lineage>
        <taxon>Bacteria</taxon>
        <taxon>Pseudomonadati</taxon>
        <taxon>Bacteroidota</taxon>
        <taxon>Flavobacteriia</taxon>
        <taxon>Flavobacteriales</taxon>
        <taxon>Flavobacteriaceae</taxon>
        <taxon>Flavobacterium</taxon>
    </lineage>
</organism>
<dbReference type="RefSeq" id="WP_230001973.1">
    <property type="nucleotide sequence ID" value="NZ_CP087134.1"/>
</dbReference>
<protein>
    <recommendedName>
        <fullName evidence="3">Lipoprotein</fullName>
    </recommendedName>
</protein>
<name>A0ABU4R9K6_9FLAO</name>
<sequence>MKYISLLAALFLFSCNDQKTTSSETPVKTAANKEKQIPKASQEEAFFSAIRPGERLNKEKEYSDEVEYVEYDDNGDYNLFTIKKGKETVALNTNFEGTAAFLRGDILEITWKIDTTYSAGDGEKLDFTPWLIKAKKVKDGSVSLFKRKYKKPIKYYSTGEEQYTKSFVEYLNVLVEYYLANSKRELVKANLQNPDTNLVYSIENGDKDGRSYVIVGISNEFENHTSIIQWLYLDNETRKLYEYDLANDTLIEFK</sequence>
<evidence type="ECO:0000313" key="1">
    <source>
        <dbReference type="EMBL" id="MDX6189262.1"/>
    </source>
</evidence>
<gene>
    <name evidence="1" type="ORF">SGQ83_07885</name>
</gene>
<comment type="caution">
    <text evidence="1">The sequence shown here is derived from an EMBL/GenBank/DDBJ whole genome shotgun (WGS) entry which is preliminary data.</text>
</comment>
<dbReference type="EMBL" id="JAWXVI010000004">
    <property type="protein sequence ID" value="MDX6189262.1"/>
    <property type="molecule type" value="Genomic_DNA"/>
</dbReference>